<evidence type="ECO:0000256" key="2">
    <source>
        <dbReference type="SAM" id="Phobius"/>
    </source>
</evidence>
<feature type="transmembrane region" description="Helical" evidence="2">
    <location>
        <begin position="258"/>
        <end position="277"/>
    </location>
</feature>
<name>A0A557XYY0_9MYCO</name>
<dbReference type="AlphaFoldDB" id="A0A557XYY0"/>
<proteinExistence type="predicted"/>
<dbReference type="PANTHER" id="PTHR31272">
    <property type="entry name" value="CYTOCHROME C-TYPE BIOGENESIS PROTEIN HI_1454-RELATED"/>
    <property type="match status" value="1"/>
</dbReference>
<dbReference type="EMBL" id="VMQU01000013">
    <property type="protein sequence ID" value="TVS91408.1"/>
    <property type="molecule type" value="Genomic_DNA"/>
</dbReference>
<protein>
    <submittedName>
        <fullName evidence="3">Cytochrome c biogenesis protein CcdA</fullName>
    </submittedName>
</protein>
<dbReference type="RefSeq" id="WP_144946608.1">
    <property type="nucleotide sequence ID" value="NZ_VMQU01000013.1"/>
</dbReference>
<feature type="transmembrane region" description="Helical" evidence="2">
    <location>
        <begin position="47"/>
        <end position="76"/>
    </location>
</feature>
<feature type="transmembrane region" description="Helical" evidence="2">
    <location>
        <begin position="200"/>
        <end position="221"/>
    </location>
</feature>
<reference evidence="3 4" key="1">
    <citation type="submission" date="2019-07" db="EMBL/GenBank/DDBJ databases">
        <title>New Mycobacterium species.</title>
        <authorList>
            <person name="Tortoli E."/>
            <person name="Ghielmetti G."/>
            <person name="Friedel U."/>
            <person name="Trovato A."/>
        </authorList>
    </citation>
    <scope>NUCLEOTIDE SEQUENCE [LARGE SCALE GENOMIC DNA]</scope>
    <source>
        <strain evidence="3 4">16-83</strain>
    </source>
</reference>
<feature type="region of interest" description="Disordered" evidence="1">
    <location>
        <begin position="280"/>
        <end position="303"/>
    </location>
</feature>
<organism evidence="3 4">
    <name type="scientific">Mycobacterium helveticum</name>
    <dbReference type="NCBI Taxonomy" id="2592811"/>
    <lineage>
        <taxon>Bacteria</taxon>
        <taxon>Bacillati</taxon>
        <taxon>Actinomycetota</taxon>
        <taxon>Actinomycetes</taxon>
        <taxon>Mycobacteriales</taxon>
        <taxon>Mycobacteriaceae</taxon>
        <taxon>Mycobacterium</taxon>
    </lineage>
</organism>
<dbReference type="PANTHER" id="PTHR31272:SF4">
    <property type="entry name" value="CYTOCHROME C-TYPE BIOGENESIS PROTEIN HI_1454-RELATED"/>
    <property type="match status" value="1"/>
</dbReference>
<sequence length="303" mass="30663">MIDTAALSFALGAGLVAALNPCGFAFLPGYLGLVIAGSHDTSRPAALLRAAGATAGMSLGFLTVFGTFGLVISPVIASAQRYLPFATVVVGLLLVGVGIPLVAGKDVSVVLPTRLGGTPTGRLGSMYGYGVGYAIASLSCTIAPFLAVISMTFDQGSVLSGVLAFLAYAAGMTIMVGVAALAVALAGSSATAAFRRVLPFVGRIAGVVVLLTGLYVAYYGYYEIRLYFTDADTDDPVVRAAGNVASRLADWANGLSPWLLLAVGVAFIAAGVGRQALSRRRAGRQDADDGAVTAGRPAPPPQG</sequence>
<gene>
    <name evidence="3" type="ORF">FPZ47_04925</name>
</gene>
<feature type="transmembrane region" description="Helical" evidence="2">
    <location>
        <begin position="165"/>
        <end position="188"/>
    </location>
</feature>
<accession>A0A557XYY0</accession>
<dbReference type="InterPro" id="IPR051790">
    <property type="entry name" value="Cytochrome_c-biogenesis_DsbD"/>
</dbReference>
<evidence type="ECO:0000256" key="1">
    <source>
        <dbReference type="SAM" id="MobiDB-lite"/>
    </source>
</evidence>
<comment type="caution">
    <text evidence="3">The sequence shown here is derived from an EMBL/GenBank/DDBJ whole genome shotgun (WGS) entry which is preliminary data.</text>
</comment>
<keyword evidence="4" id="KW-1185">Reference proteome</keyword>
<keyword evidence="2" id="KW-0472">Membrane</keyword>
<evidence type="ECO:0000313" key="3">
    <source>
        <dbReference type="EMBL" id="TVS91408.1"/>
    </source>
</evidence>
<keyword evidence="2" id="KW-1133">Transmembrane helix</keyword>
<feature type="transmembrane region" description="Helical" evidence="2">
    <location>
        <begin position="6"/>
        <end position="35"/>
    </location>
</feature>
<evidence type="ECO:0000313" key="4">
    <source>
        <dbReference type="Proteomes" id="UP000320513"/>
    </source>
</evidence>
<dbReference type="OrthoDB" id="5244297at2"/>
<feature type="transmembrane region" description="Helical" evidence="2">
    <location>
        <begin position="82"/>
        <end position="104"/>
    </location>
</feature>
<keyword evidence="2" id="KW-0812">Transmembrane</keyword>
<dbReference type="Proteomes" id="UP000320513">
    <property type="component" value="Unassembled WGS sequence"/>
</dbReference>
<feature type="transmembrane region" description="Helical" evidence="2">
    <location>
        <begin position="131"/>
        <end position="153"/>
    </location>
</feature>